<dbReference type="EMBL" id="JAGHQM010002324">
    <property type="protein sequence ID" value="KAH0550958.1"/>
    <property type="molecule type" value="Genomic_DNA"/>
</dbReference>
<dbReference type="Proteomes" id="UP000750711">
    <property type="component" value="Unassembled WGS sequence"/>
</dbReference>
<feature type="region of interest" description="Disordered" evidence="2">
    <location>
        <begin position="255"/>
        <end position="277"/>
    </location>
</feature>
<dbReference type="InterPro" id="IPR027921">
    <property type="entry name" value="NOPCHAP1"/>
</dbReference>
<dbReference type="PANTHER" id="PTHR38489:SF1">
    <property type="entry name" value="HISTONE CHAPERONE DOMAIN-CONTAINING PROTEIN"/>
    <property type="match status" value="1"/>
</dbReference>
<feature type="compositionally biased region" description="Low complexity" evidence="2">
    <location>
        <begin position="80"/>
        <end position="101"/>
    </location>
</feature>
<dbReference type="PANTHER" id="PTHR38489">
    <property type="entry name" value="HISTONE CHAPERONE DOMAIN-CONTAINING PROTEIN"/>
    <property type="match status" value="1"/>
</dbReference>
<name>A0A9P8IBD9_9PEZI</name>
<evidence type="ECO:0000256" key="1">
    <source>
        <dbReference type="SAM" id="Coils"/>
    </source>
</evidence>
<dbReference type="Pfam" id="PF15370">
    <property type="entry name" value="NOPCHAP1"/>
    <property type="match status" value="1"/>
</dbReference>
<feature type="region of interest" description="Disordered" evidence="2">
    <location>
        <begin position="1"/>
        <end position="130"/>
    </location>
</feature>
<accession>A0A9P8IBD9</accession>
<evidence type="ECO:0000313" key="3">
    <source>
        <dbReference type="EMBL" id="KAH0550958.1"/>
    </source>
</evidence>
<organism evidence="3 4">
    <name type="scientific">Trichoglossum hirsutum</name>
    <dbReference type="NCBI Taxonomy" id="265104"/>
    <lineage>
        <taxon>Eukaryota</taxon>
        <taxon>Fungi</taxon>
        <taxon>Dikarya</taxon>
        <taxon>Ascomycota</taxon>
        <taxon>Pezizomycotina</taxon>
        <taxon>Geoglossomycetes</taxon>
        <taxon>Geoglossales</taxon>
        <taxon>Geoglossaceae</taxon>
        <taxon>Trichoglossum</taxon>
    </lineage>
</organism>
<keyword evidence="1" id="KW-0175">Coiled coil</keyword>
<proteinExistence type="predicted"/>
<evidence type="ECO:0000256" key="2">
    <source>
        <dbReference type="SAM" id="MobiDB-lite"/>
    </source>
</evidence>
<reference evidence="3" key="1">
    <citation type="submission" date="2021-03" db="EMBL/GenBank/DDBJ databases">
        <title>Comparative genomics and phylogenomic investigation of the class Geoglossomycetes provide insights into ecological specialization and systematics.</title>
        <authorList>
            <person name="Melie T."/>
            <person name="Pirro S."/>
            <person name="Miller A.N."/>
            <person name="Quandt A."/>
        </authorList>
    </citation>
    <scope>NUCLEOTIDE SEQUENCE</scope>
    <source>
        <strain evidence="3">CAQ_001_2017</strain>
    </source>
</reference>
<keyword evidence="4" id="KW-1185">Reference proteome</keyword>
<protein>
    <submittedName>
        <fullName evidence="3">Uncharacterized protein</fullName>
    </submittedName>
</protein>
<feature type="coiled-coil region" evidence="1">
    <location>
        <begin position="132"/>
        <end position="164"/>
    </location>
</feature>
<feature type="compositionally biased region" description="Basic residues" evidence="2">
    <location>
        <begin position="256"/>
        <end position="267"/>
    </location>
</feature>
<sequence>MAITVAFRKRALSDSESSVSVSHIKRKRLVEPVPVSGECLDTDGDESSSCSESSSSDESDSSDDLTSSGADSEGEEDEPASPSSSSSSSSPPSSSSSSSSSSEDEVEITPFPRPRKPNMTLPAITSEGSSLLSRLTSLLPALEAANAELERDRAAGTLKEKQIENVDEDAEGGYIEMSPIMQLANVTPSSLQDLGLGVLQHRSNNNDDTSTCSDSSDDIISSDSCDDEIVTRNSQSQRQFVRKSSGEKSILGRLMGQKKRSIGRPKAKPMIVEVGGS</sequence>
<comment type="caution">
    <text evidence="3">The sequence shown here is derived from an EMBL/GenBank/DDBJ whole genome shotgun (WGS) entry which is preliminary data.</text>
</comment>
<gene>
    <name evidence="3" type="ORF">GP486_007676</name>
</gene>
<evidence type="ECO:0000313" key="4">
    <source>
        <dbReference type="Proteomes" id="UP000750711"/>
    </source>
</evidence>
<dbReference type="GO" id="GO:0000492">
    <property type="term" value="P:box C/D snoRNP assembly"/>
    <property type="evidence" value="ECO:0007669"/>
    <property type="project" value="InterPro"/>
</dbReference>
<dbReference type="AlphaFoldDB" id="A0A9P8IBD9"/>